<keyword evidence="1" id="KW-0472">Membrane</keyword>
<sequence>MYIATPLHVHTFYVNAGATALQLINFYMHFRFITLVARQEWASIFRSKVPLALFTVLFVVALLATFTGWQYVSKFNHQQKAAHQEVHDQWMSQPNRHPHRVAHYGYMVFREKSPLSFFDFGLDSYVGNSVFLEAHRQNTVNMSEAGFSNGMLRFGELSMAMVLQLLVPLFIIFIGFQTVASLKLNGVLKLLLCQSASYLDILIGKITGLTAVVWALFLPLLLVSLLAGNLLITGDMSAEALLRVLLLTILYAIYFLIITMLVVIVSAISKSAKNALMVLVLVWMLFFIVIPKSAQTLGSSLHRAPDKIAFEQAIEEDVSKQGDSHNPDDPHFASLKANTLKKYNVDSISQLPVNYGALVMQEGENISSGIFNKHFDRLVDIYKAQNSVSSILGFADPYLAIRNISMNLSGTDFDSFTAFQKQTEKYRFEKTKKLNEIHLTQIKYQNDSKQKVSAKNWQQQPDFSFQPLAFSENLAAGTLGMAALILWVFASLGVLIFVSSKRAYQI</sequence>
<proteinExistence type="predicted"/>
<dbReference type="RefSeq" id="WP_234656281.1">
    <property type="nucleotide sequence ID" value="NZ_CP094997.1"/>
</dbReference>
<dbReference type="Pfam" id="PF12040">
    <property type="entry name" value="DUF3526"/>
    <property type="match status" value="1"/>
</dbReference>
<name>A0A9X1PKT9_9BACT</name>
<feature type="transmembrane region" description="Helical" evidence="1">
    <location>
        <begin position="275"/>
        <end position="294"/>
    </location>
</feature>
<feature type="transmembrane region" description="Helical" evidence="1">
    <location>
        <begin position="51"/>
        <end position="72"/>
    </location>
</feature>
<dbReference type="PANTHER" id="PTHR43471">
    <property type="entry name" value="ABC TRANSPORTER PERMEASE"/>
    <property type="match status" value="1"/>
</dbReference>
<accession>A0A9X1PKT9</accession>
<feature type="transmembrane region" description="Helical" evidence="1">
    <location>
        <begin position="157"/>
        <end position="176"/>
    </location>
</feature>
<dbReference type="AlphaFoldDB" id="A0A9X1PKT9"/>
<keyword evidence="1" id="KW-0812">Transmembrane</keyword>
<feature type="transmembrane region" description="Helical" evidence="1">
    <location>
        <begin position="244"/>
        <end position="269"/>
    </location>
</feature>
<feature type="transmembrane region" description="Helical" evidence="1">
    <location>
        <begin position="12"/>
        <end position="30"/>
    </location>
</feature>
<keyword evidence="3" id="KW-1185">Reference proteome</keyword>
<protein>
    <submittedName>
        <fullName evidence="2">DUF3526 domain-containing protein</fullName>
    </submittedName>
</protein>
<dbReference type="Proteomes" id="UP001139000">
    <property type="component" value="Unassembled WGS sequence"/>
</dbReference>
<dbReference type="EMBL" id="JAJTTC010000004">
    <property type="protein sequence ID" value="MCF0063262.1"/>
    <property type="molecule type" value="Genomic_DNA"/>
</dbReference>
<dbReference type="GO" id="GO:0140359">
    <property type="term" value="F:ABC-type transporter activity"/>
    <property type="evidence" value="ECO:0007669"/>
    <property type="project" value="InterPro"/>
</dbReference>
<keyword evidence="1" id="KW-1133">Transmembrane helix</keyword>
<dbReference type="PANTHER" id="PTHR43471:SF1">
    <property type="entry name" value="ABC TRANSPORTER PERMEASE PROTEIN NOSY-RELATED"/>
    <property type="match status" value="1"/>
</dbReference>
<reference evidence="2" key="1">
    <citation type="submission" date="2021-12" db="EMBL/GenBank/DDBJ databases">
        <title>Novel species in genus Dyadobacter.</title>
        <authorList>
            <person name="Ma C."/>
        </authorList>
    </citation>
    <scope>NUCLEOTIDE SEQUENCE</scope>
    <source>
        <strain evidence="2">LJ419</strain>
    </source>
</reference>
<evidence type="ECO:0000313" key="3">
    <source>
        <dbReference type="Proteomes" id="UP001139000"/>
    </source>
</evidence>
<feature type="transmembrane region" description="Helical" evidence="1">
    <location>
        <begin position="212"/>
        <end position="232"/>
    </location>
</feature>
<gene>
    <name evidence="2" type="ORF">LXM26_17265</name>
</gene>
<evidence type="ECO:0000313" key="2">
    <source>
        <dbReference type="EMBL" id="MCF0063262.1"/>
    </source>
</evidence>
<feature type="transmembrane region" description="Helical" evidence="1">
    <location>
        <begin position="474"/>
        <end position="498"/>
    </location>
</feature>
<organism evidence="2 3">
    <name type="scientific">Dyadobacter chenwenxiniae</name>
    <dbReference type="NCBI Taxonomy" id="2906456"/>
    <lineage>
        <taxon>Bacteria</taxon>
        <taxon>Pseudomonadati</taxon>
        <taxon>Bacteroidota</taxon>
        <taxon>Cytophagia</taxon>
        <taxon>Cytophagales</taxon>
        <taxon>Spirosomataceae</taxon>
        <taxon>Dyadobacter</taxon>
    </lineage>
</organism>
<dbReference type="GO" id="GO:0005886">
    <property type="term" value="C:plasma membrane"/>
    <property type="evidence" value="ECO:0007669"/>
    <property type="project" value="UniProtKB-SubCell"/>
</dbReference>
<evidence type="ECO:0000256" key="1">
    <source>
        <dbReference type="SAM" id="Phobius"/>
    </source>
</evidence>
<dbReference type="Pfam" id="PF12679">
    <property type="entry name" value="ABC2_membrane_2"/>
    <property type="match status" value="1"/>
</dbReference>
<dbReference type="InterPro" id="IPR021913">
    <property type="entry name" value="DUF3526"/>
</dbReference>
<comment type="caution">
    <text evidence="2">The sequence shown here is derived from an EMBL/GenBank/DDBJ whole genome shotgun (WGS) entry which is preliminary data.</text>
</comment>